<proteinExistence type="inferred from homology"/>
<dbReference type="SUPFAM" id="SSF56112">
    <property type="entry name" value="Protein kinase-like (PK-like)"/>
    <property type="match status" value="1"/>
</dbReference>
<dbReference type="Gene3D" id="3.30.200.20">
    <property type="entry name" value="Phosphorylase Kinase, domain 1"/>
    <property type="match status" value="1"/>
</dbReference>
<keyword evidence="14" id="KW-0325">Glycoprotein</keyword>
<dbReference type="GO" id="GO:0004714">
    <property type="term" value="F:transmembrane receptor protein tyrosine kinase activity"/>
    <property type="evidence" value="ECO:0007669"/>
    <property type="project" value="UniProtKB-EC"/>
</dbReference>
<dbReference type="Pfam" id="PF07714">
    <property type="entry name" value="PK_Tyr_Ser-Thr"/>
    <property type="match status" value="1"/>
</dbReference>
<evidence type="ECO:0000256" key="1">
    <source>
        <dbReference type="ARBA" id="ARBA00004251"/>
    </source>
</evidence>
<dbReference type="InterPro" id="IPR023415">
    <property type="entry name" value="LDLR_class-A_CS"/>
</dbReference>
<feature type="binding site" evidence="18">
    <location>
        <position position="961"/>
    </location>
    <ligand>
        <name>ATP</name>
        <dbReference type="ChEBI" id="CHEBI:30616"/>
    </ligand>
</feature>
<dbReference type="InterPro" id="IPR036055">
    <property type="entry name" value="LDL_receptor-like_sf"/>
</dbReference>
<comment type="subcellular location">
    <subcellularLocation>
        <location evidence="1">Cell membrane</location>
        <topology evidence="1">Single-pass type I membrane protein</topology>
    </subcellularLocation>
</comment>
<evidence type="ECO:0000313" key="25">
    <source>
        <dbReference type="Proteomes" id="UP000752171"/>
    </source>
</evidence>
<sequence>MTIEEEEEVMGLTPCLLDTSQTSSYMLMKRIVLSWQMIRSSYTLLDRSAEERFPARLFPHHSSPEEVTCDFESACSWSVSNHSSSGDWYVTSPQQHRPGRRGTQPITDHSAGDSKGHFLVLKRDSGLRASGSCTFHITSPVIVSSGALCQLHLALFQPEPRKGNLSVSLKLTESAVIQSLTFTSKDQDGARTGWKVLEAAVGKLDEPFQLTVQYSSCSAADVGILAIDSLQLQDCDSESGDLGPDCEDQSGFQCDLGGCVEKSRVCDFHTDCPLGEDEGFICGTLPLGSYCSFESGSCGWSASDKQSSWKLISGEELSESSDLLGTTLQNTQGHFLFLKVRGHAKDSEAFIQSPALPLTVSRSDCQLHFSLYLFGDFNGTVLLSVEENGTSETPLVWERTGQMKDNWQDVTLQISDLLKGFRLKVRALWAAGSKADIALDDISLSATCFDADLKALLFEHHDLDSMGKLDFMSPLSEPSVSEESQMSWWFTSCGASGPRGPTQAQCDSAYRNTNVSVTVGKEGPLRGVQIWRVPATNRYKISAYGAAGGKGAKNHNKRSHGVFISAIFTLEKGDLLYLLIGHQGEDACPGRNPLTHKICLGESSVIEDGFVGDGSALEWAGGGGGGGGATFIFRMENGEPVPLLIAAGGGGKAYLEEPETSLDQIPLEQYENDTLTNGVNGRSATAGGGGGWRDSTALVWAGKSLVEGAEGGSSCPQALSKLGWATFGGFGGGGGACTAGGGGGGYRGGDVSDIDDITADGQNGISFIHPSGEIFLQPLAAMESHGEAEIEIHLNCSHCQTQSCRRDEDSKLILCLCHDEEELAADNVTCREVERPVAGGHPSLSLILAVVASTVVTGIVLICASLTLMYYRKKNHLHAVRVRLQSPEYKLSKIRSSTIMTDYNPNYCFAGKAASLSELKEVPRKNITLLRALGHGAFGEVYEGQVLGMNGENTAMQVAIKTLPEICSEQDEMDFLMEALIMSKFNHQNIVCCIGVSLQILPRFILLELMTGGDLKSFLRQNRPKANQSSSLTMLELLHMARDIAFGCQYLEENHFIHRDIAARNCLLTCPGPERVAKIGDFGMARDIYRASYYRKGGRAMLPVKWMPPEAFLEGIFTCKTDTWSFGVLLWEIFSLGYMPYPCKTNQEVLEFVTSGGRMDPPKSCPGPVYRIMTQCWQHCPEHRPNFSTILERINYCTQDPDVINTPLPVEYGPAVEEEGSTVIRPEGSGSMTPLLVTHSVSQDAPLQPGISNPVPQVHKPRLLLQRPTQPAQEVTTYREALDPCWAELVPASGSGSGSCSGSWLQVPDHRPCSRSSSSSGSQKLKNKTKNLWNPTYGSWVLESFGRGKTALSHTQSMPLSSSTSTTSSISSTTLPTSTSTSEHNDSGTEANTSPCSTGSPAPSQTTTIIASSPGSSGITSWKGPAGAAGGPLAAVMDLAKLQSFPCGNVNYAYDEQSYEARSPEPSISFGANSSVNFSASVSTSYSSAARSSLGLAALGLASSSGIHKPLVKRHASYGHEDVRRHTKPEKPTRDRDSGFSLSEDLSVTPV</sequence>
<protein>
    <recommendedName>
        <fullName evidence="19">Tyrosine-protein kinase receptor</fullName>
        <ecNumber evidence="19">2.7.10.1</ecNumber>
    </recommendedName>
</protein>
<comment type="similarity">
    <text evidence="19">Belongs to the protein kinase superfamily. Tyr protein kinase family. Insulin receptor subfamily.</text>
</comment>
<dbReference type="GO" id="GO:0005524">
    <property type="term" value="F:ATP binding"/>
    <property type="evidence" value="ECO:0007669"/>
    <property type="project" value="UniProtKB-UniRule"/>
</dbReference>
<feature type="compositionally biased region" description="Basic and acidic residues" evidence="20">
    <location>
        <begin position="1518"/>
        <end position="1538"/>
    </location>
</feature>
<feature type="compositionally biased region" description="Polar residues" evidence="20">
    <location>
        <begin position="1388"/>
        <end position="1420"/>
    </location>
</feature>
<dbReference type="PROSITE" id="PS50068">
    <property type="entry name" value="LDLRA_2"/>
    <property type="match status" value="1"/>
</dbReference>
<dbReference type="InterPro" id="IPR020635">
    <property type="entry name" value="Tyr_kinase_cat_dom"/>
</dbReference>
<evidence type="ECO:0000256" key="3">
    <source>
        <dbReference type="ARBA" id="ARBA00022679"/>
    </source>
</evidence>
<name>A0A8T2L926_ASTMX</name>
<evidence type="ECO:0000256" key="9">
    <source>
        <dbReference type="ARBA" id="ARBA00022989"/>
    </source>
</evidence>
<comment type="subunit">
    <text evidence="16">Homodimer; homodimerizes upon binding to alkal ligands (alkal1, alkal2a or alkal2b).</text>
</comment>
<evidence type="ECO:0000256" key="16">
    <source>
        <dbReference type="ARBA" id="ARBA00063150"/>
    </source>
</evidence>
<dbReference type="FunFam" id="2.60.120.200:FF:000132">
    <property type="entry name" value="Tyrosine-protein kinase receptor"/>
    <property type="match status" value="1"/>
</dbReference>
<evidence type="ECO:0000256" key="10">
    <source>
        <dbReference type="ARBA" id="ARBA00023136"/>
    </source>
</evidence>
<keyword evidence="3" id="KW-0808">Transferase</keyword>
<feature type="compositionally biased region" description="Polar residues" evidence="20">
    <location>
        <begin position="1540"/>
        <end position="1551"/>
    </location>
</feature>
<dbReference type="GO" id="GO:0007169">
    <property type="term" value="P:cell surface receptor protein tyrosine kinase signaling pathway"/>
    <property type="evidence" value="ECO:0007669"/>
    <property type="project" value="InterPro"/>
</dbReference>
<dbReference type="PROSITE" id="PS50060">
    <property type="entry name" value="MAM_2"/>
    <property type="match status" value="2"/>
</dbReference>
<dbReference type="SMART" id="SM00137">
    <property type="entry name" value="MAM"/>
    <property type="match status" value="1"/>
</dbReference>
<dbReference type="InterPro" id="IPR013320">
    <property type="entry name" value="ConA-like_dom_sf"/>
</dbReference>
<dbReference type="PANTHER" id="PTHR24416">
    <property type="entry name" value="TYROSINE-PROTEIN KINASE RECEPTOR"/>
    <property type="match status" value="1"/>
</dbReference>
<evidence type="ECO:0000256" key="11">
    <source>
        <dbReference type="ARBA" id="ARBA00023137"/>
    </source>
</evidence>
<feature type="region of interest" description="Disordered" evidence="20">
    <location>
        <begin position="1297"/>
        <end position="1330"/>
    </location>
</feature>
<dbReference type="InterPro" id="IPR050122">
    <property type="entry name" value="RTK"/>
</dbReference>
<feature type="transmembrane region" description="Helical" evidence="21">
    <location>
        <begin position="846"/>
        <end position="871"/>
    </location>
</feature>
<evidence type="ECO:0000256" key="20">
    <source>
        <dbReference type="SAM" id="MobiDB-lite"/>
    </source>
</evidence>
<evidence type="ECO:0000256" key="5">
    <source>
        <dbReference type="ARBA" id="ARBA00022729"/>
    </source>
</evidence>
<dbReference type="PANTHER" id="PTHR24416:SF627">
    <property type="entry name" value="TYROSINE-PROTEIN KINASE RECEPTOR"/>
    <property type="match status" value="1"/>
</dbReference>
<feature type="disulfide bond" evidence="17">
    <location>
        <begin position="254"/>
        <end position="272"/>
    </location>
</feature>
<dbReference type="GO" id="GO:0045664">
    <property type="term" value="P:regulation of neuron differentiation"/>
    <property type="evidence" value="ECO:0007669"/>
    <property type="project" value="TreeGrafter"/>
</dbReference>
<dbReference type="CDD" id="cd00112">
    <property type="entry name" value="LDLa"/>
    <property type="match status" value="1"/>
</dbReference>
<keyword evidence="13 19" id="KW-0675">Receptor</keyword>
<keyword evidence="8 18" id="KW-0067">ATP-binding</keyword>
<evidence type="ECO:0000259" key="22">
    <source>
        <dbReference type="PROSITE" id="PS50011"/>
    </source>
</evidence>
<dbReference type="FunFam" id="1.10.510.10:FF:000113">
    <property type="entry name" value="Tyrosine-protein kinase receptor"/>
    <property type="match status" value="1"/>
</dbReference>
<comment type="caution">
    <text evidence="24">The sequence shown here is derived from an EMBL/GenBank/DDBJ whole genome shotgun (WGS) entry which is preliminary data.</text>
</comment>
<evidence type="ECO:0000313" key="24">
    <source>
        <dbReference type="EMBL" id="KAG9268120.1"/>
    </source>
</evidence>
<evidence type="ECO:0000256" key="15">
    <source>
        <dbReference type="ARBA" id="ARBA00051243"/>
    </source>
</evidence>
<dbReference type="GO" id="GO:0043235">
    <property type="term" value="C:receptor complex"/>
    <property type="evidence" value="ECO:0007669"/>
    <property type="project" value="TreeGrafter"/>
</dbReference>
<dbReference type="SMART" id="SM00219">
    <property type="entry name" value="TyrKc"/>
    <property type="match status" value="1"/>
</dbReference>
<evidence type="ECO:0000256" key="14">
    <source>
        <dbReference type="ARBA" id="ARBA00023180"/>
    </source>
</evidence>
<feature type="region of interest" description="Disordered" evidence="20">
    <location>
        <begin position="1513"/>
        <end position="1551"/>
    </location>
</feature>
<comment type="catalytic activity">
    <reaction evidence="15 19">
        <text>L-tyrosyl-[protein] + ATP = O-phospho-L-tyrosyl-[protein] + ADP + H(+)</text>
        <dbReference type="Rhea" id="RHEA:10596"/>
        <dbReference type="Rhea" id="RHEA-COMP:10136"/>
        <dbReference type="Rhea" id="RHEA-COMP:20101"/>
        <dbReference type="ChEBI" id="CHEBI:15378"/>
        <dbReference type="ChEBI" id="CHEBI:30616"/>
        <dbReference type="ChEBI" id="CHEBI:46858"/>
        <dbReference type="ChEBI" id="CHEBI:61978"/>
        <dbReference type="ChEBI" id="CHEBI:456216"/>
        <dbReference type="EC" id="2.7.10.1"/>
    </reaction>
</comment>
<keyword evidence="12 17" id="KW-1015">Disulfide bond</keyword>
<dbReference type="Gene3D" id="2.60.120.200">
    <property type="match status" value="2"/>
</dbReference>
<dbReference type="InterPro" id="IPR011009">
    <property type="entry name" value="Kinase-like_dom_sf"/>
</dbReference>
<evidence type="ECO:0000256" key="21">
    <source>
        <dbReference type="SAM" id="Phobius"/>
    </source>
</evidence>
<dbReference type="PROSITE" id="PS01209">
    <property type="entry name" value="LDLRA_1"/>
    <property type="match status" value="1"/>
</dbReference>
<dbReference type="EMBL" id="JAICCE010000014">
    <property type="protein sequence ID" value="KAG9268120.1"/>
    <property type="molecule type" value="Genomic_DNA"/>
</dbReference>
<reference evidence="24 25" key="1">
    <citation type="submission" date="2021-07" db="EMBL/GenBank/DDBJ databases">
        <authorList>
            <person name="Imarazene B."/>
            <person name="Zahm M."/>
            <person name="Klopp C."/>
            <person name="Cabau C."/>
            <person name="Beille S."/>
            <person name="Jouanno E."/>
            <person name="Castinel A."/>
            <person name="Lluch J."/>
            <person name="Gil L."/>
            <person name="Kuchtly C."/>
            <person name="Lopez Roques C."/>
            <person name="Donnadieu C."/>
            <person name="Parrinello H."/>
            <person name="Journot L."/>
            <person name="Du K."/>
            <person name="Schartl M."/>
            <person name="Retaux S."/>
            <person name="Guiguen Y."/>
        </authorList>
    </citation>
    <scope>NUCLEOTIDE SEQUENCE [LARGE SCALE GENOMIC DNA]</scope>
    <source>
        <strain evidence="24">Pach_M1</strain>
        <tissue evidence="24">Testis</tissue>
    </source>
</reference>
<evidence type="ECO:0000256" key="17">
    <source>
        <dbReference type="PROSITE-ProRule" id="PRU00124"/>
    </source>
</evidence>
<evidence type="ECO:0000256" key="7">
    <source>
        <dbReference type="ARBA" id="ARBA00022777"/>
    </source>
</evidence>
<dbReference type="CDD" id="cd06263">
    <property type="entry name" value="MAM"/>
    <property type="match status" value="1"/>
</dbReference>
<evidence type="ECO:0000256" key="4">
    <source>
        <dbReference type="ARBA" id="ARBA00022692"/>
    </source>
</evidence>
<evidence type="ECO:0000256" key="18">
    <source>
        <dbReference type="PROSITE-ProRule" id="PRU10141"/>
    </source>
</evidence>
<evidence type="ECO:0000256" key="2">
    <source>
        <dbReference type="ARBA" id="ARBA00022475"/>
    </source>
</evidence>
<dbReference type="InterPro" id="IPR000998">
    <property type="entry name" value="MAM_dom"/>
</dbReference>
<evidence type="ECO:0000256" key="12">
    <source>
        <dbReference type="ARBA" id="ARBA00023157"/>
    </source>
</evidence>
<dbReference type="SMART" id="SM00192">
    <property type="entry name" value="LDLa"/>
    <property type="match status" value="1"/>
</dbReference>
<dbReference type="InterPro" id="IPR008266">
    <property type="entry name" value="Tyr_kinase_AS"/>
</dbReference>
<dbReference type="Pfam" id="PF00629">
    <property type="entry name" value="MAM"/>
    <property type="match status" value="2"/>
</dbReference>
<dbReference type="InterPro" id="IPR055163">
    <property type="entry name" value="ALK/LTK-like_GRD"/>
</dbReference>
<dbReference type="Proteomes" id="UP000752171">
    <property type="component" value="Unassembled WGS sequence"/>
</dbReference>
<dbReference type="EC" id="2.7.10.1" evidence="19"/>
<gene>
    <name evidence="24" type="primary">ALK</name>
    <name evidence="24" type="ORF">AMEX_G17060</name>
</gene>
<dbReference type="Gene3D" id="1.10.510.10">
    <property type="entry name" value="Transferase(Phosphotransferase) domain 1"/>
    <property type="match status" value="1"/>
</dbReference>
<dbReference type="InterPro" id="IPR002011">
    <property type="entry name" value="Tyr_kinase_rcpt_2_CS"/>
</dbReference>
<dbReference type="GO" id="GO:0005886">
    <property type="term" value="C:plasma membrane"/>
    <property type="evidence" value="ECO:0007669"/>
    <property type="project" value="UniProtKB-SubCell"/>
</dbReference>
<dbReference type="PROSITE" id="PS00109">
    <property type="entry name" value="PROTEIN_KINASE_TYR"/>
    <property type="match status" value="1"/>
</dbReference>
<evidence type="ECO:0000259" key="23">
    <source>
        <dbReference type="PROSITE" id="PS50060"/>
    </source>
</evidence>
<feature type="domain" description="Protein kinase" evidence="22">
    <location>
        <begin position="927"/>
        <end position="1203"/>
    </location>
</feature>
<dbReference type="PRINTS" id="PR00109">
    <property type="entry name" value="TYRKINASE"/>
</dbReference>
<feature type="region of interest" description="Disordered" evidence="20">
    <location>
        <begin position="90"/>
        <end position="114"/>
    </location>
</feature>
<keyword evidence="11" id="KW-0829">Tyrosine-protein kinase</keyword>
<keyword evidence="5" id="KW-0732">Signal</keyword>
<dbReference type="GO" id="GO:0042127">
    <property type="term" value="P:regulation of cell population proliferation"/>
    <property type="evidence" value="ECO:0007669"/>
    <property type="project" value="TreeGrafter"/>
</dbReference>
<keyword evidence="7 24" id="KW-0418">Kinase</keyword>
<organism evidence="24 25">
    <name type="scientific">Astyanax mexicanus</name>
    <name type="common">Blind cave fish</name>
    <name type="synonym">Astyanax fasciatus mexicanus</name>
    <dbReference type="NCBI Taxonomy" id="7994"/>
    <lineage>
        <taxon>Eukaryota</taxon>
        <taxon>Metazoa</taxon>
        <taxon>Chordata</taxon>
        <taxon>Craniata</taxon>
        <taxon>Vertebrata</taxon>
        <taxon>Euteleostomi</taxon>
        <taxon>Actinopterygii</taxon>
        <taxon>Neopterygii</taxon>
        <taxon>Teleostei</taxon>
        <taxon>Ostariophysi</taxon>
        <taxon>Characiformes</taxon>
        <taxon>Characoidei</taxon>
        <taxon>Acestrorhamphidae</taxon>
        <taxon>Acestrorhamphinae</taxon>
        <taxon>Astyanax</taxon>
    </lineage>
</organism>
<dbReference type="PROSITE" id="PS00107">
    <property type="entry name" value="PROTEIN_KINASE_ATP"/>
    <property type="match status" value="1"/>
</dbReference>
<dbReference type="OrthoDB" id="435881at2759"/>
<keyword evidence="4 19" id="KW-0812">Transmembrane</keyword>
<dbReference type="InterPro" id="IPR001245">
    <property type="entry name" value="Ser-Thr/Tyr_kinase_cat_dom"/>
</dbReference>
<evidence type="ECO:0000256" key="13">
    <source>
        <dbReference type="ARBA" id="ARBA00023170"/>
    </source>
</evidence>
<keyword evidence="9 21" id="KW-1133">Transmembrane helix</keyword>
<keyword evidence="6 18" id="KW-0547">Nucleotide-binding</keyword>
<dbReference type="InterPro" id="IPR002172">
    <property type="entry name" value="LDrepeatLR_classA_rpt"/>
</dbReference>
<dbReference type="Pfam" id="PF12810">
    <property type="entry name" value="ALK_LTK_GRD"/>
    <property type="match status" value="1"/>
</dbReference>
<evidence type="ECO:0000256" key="19">
    <source>
        <dbReference type="RuleBase" id="RU000312"/>
    </source>
</evidence>
<dbReference type="CDD" id="cd05036">
    <property type="entry name" value="PTKc_ALK_LTK"/>
    <property type="match status" value="1"/>
</dbReference>
<accession>A0A8T2L926</accession>
<keyword evidence="2" id="KW-1003">Cell membrane</keyword>
<evidence type="ECO:0000256" key="6">
    <source>
        <dbReference type="ARBA" id="ARBA00022741"/>
    </source>
</evidence>
<comment type="caution">
    <text evidence="17">Lacks conserved residue(s) required for the propagation of feature annotation.</text>
</comment>
<feature type="domain" description="MAM" evidence="23">
    <location>
        <begin position="289"/>
        <end position="450"/>
    </location>
</feature>
<dbReference type="Gene3D" id="4.10.400.10">
    <property type="entry name" value="Low-density Lipoprotein Receptor"/>
    <property type="match status" value="1"/>
</dbReference>
<dbReference type="InterPro" id="IPR000719">
    <property type="entry name" value="Prot_kinase_dom"/>
</dbReference>
<feature type="region of interest" description="Disordered" evidence="20">
    <location>
        <begin position="1353"/>
        <end position="1424"/>
    </location>
</feature>
<feature type="domain" description="MAM" evidence="23">
    <location>
        <begin position="67"/>
        <end position="237"/>
    </location>
</feature>
<dbReference type="PROSITE" id="PS50011">
    <property type="entry name" value="PROTEIN_KINASE_DOM"/>
    <property type="match status" value="1"/>
</dbReference>
<dbReference type="FunFam" id="3.30.200.20:FF:000117">
    <property type="entry name" value="Tyrosine-protein kinase receptor"/>
    <property type="match status" value="1"/>
</dbReference>
<keyword evidence="19" id="KW-0597">Phosphoprotein</keyword>
<feature type="compositionally biased region" description="Low complexity" evidence="20">
    <location>
        <begin position="1353"/>
        <end position="1382"/>
    </location>
</feature>
<dbReference type="PROSITE" id="PS00239">
    <property type="entry name" value="RECEPTOR_TYR_KIN_II"/>
    <property type="match status" value="1"/>
</dbReference>
<dbReference type="SUPFAM" id="SSF49899">
    <property type="entry name" value="Concanavalin A-like lectins/glucanases"/>
    <property type="match status" value="2"/>
</dbReference>
<evidence type="ECO:0000256" key="8">
    <source>
        <dbReference type="ARBA" id="ARBA00022840"/>
    </source>
</evidence>
<keyword evidence="10 21" id="KW-0472">Membrane</keyword>
<dbReference type="InterPro" id="IPR017441">
    <property type="entry name" value="Protein_kinase_ATP_BS"/>
</dbReference>